<gene>
    <name evidence="10" type="ORF">Cfor_04068</name>
</gene>
<evidence type="ECO:0000256" key="7">
    <source>
        <dbReference type="ARBA" id="ARBA00051722"/>
    </source>
</evidence>
<dbReference type="AlphaFoldDB" id="A0A6L2PU56"/>
<dbReference type="InterPro" id="IPR023214">
    <property type="entry name" value="HAD_sf"/>
</dbReference>
<dbReference type="EC" id="3.1.3.48" evidence="2"/>
<comment type="function">
    <text evidence="8">Magnesium-dependent phosphatase which may act as a tyrosine phosphatase.</text>
</comment>
<comment type="catalytic activity">
    <reaction evidence="7">
        <text>O-phospho-L-tyrosyl-[protein] + H2O = L-tyrosyl-[protein] + phosphate</text>
        <dbReference type="Rhea" id="RHEA:10684"/>
        <dbReference type="Rhea" id="RHEA-COMP:10136"/>
        <dbReference type="Rhea" id="RHEA-COMP:20101"/>
        <dbReference type="ChEBI" id="CHEBI:15377"/>
        <dbReference type="ChEBI" id="CHEBI:43474"/>
        <dbReference type="ChEBI" id="CHEBI:46858"/>
        <dbReference type="ChEBI" id="CHEBI:61978"/>
        <dbReference type="EC" id="3.1.3.48"/>
    </reaction>
</comment>
<dbReference type="InterPro" id="IPR036412">
    <property type="entry name" value="HAD-like_sf"/>
</dbReference>
<dbReference type="Proteomes" id="UP000502823">
    <property type="component" value="Unassembled WGS sequence"/>
</dbReference>
<accession>A0A6L2PU56</accession>
<reference evidence="11" key="1">
    <citation type="submission" date="2020-01" db="EMBL/GenBank/DDBJ databases">
        <title>Draft genome sequence of the Termite Coptotermes fromosanus.</title>
        <authorList>
            <person name="Itakura S."/>
            <person name="Yosikawa Y."/>
            <person name="Umezawa K."/>
        </authorList>
    </citation>
    <scope>NUCLEOTIDE SEQUENCE [LARGE SCALE GENOMIC DNA]</scope>
</reference>
<name>A0A6L2PU56_COPFO</name>
<dbReference type="SUPFAM" id="SSF56784">
    <property type="entry name" value="HAD-like"/>
    <property type="match status" value="1"/>
</dbReference>
<organism evidence="10 11">
    <name type="scientific">Coptotermes formosanus</name>
    <name type="common">Formosan subterranean termite</name>
    <dbReference type="NCBI Taxonomy" id="36987"/>
    <lineage>
        <taxon>Eukaryota</taxon>
        <taxon>Metazoa</taxon>
        <taxon>Ecdysozoa</taxon>
        <taxon>Arthropoda</taxon>
        <taxon>Hexapoda</taxon>
        <taxon>Insecta</taxon>
        <taxon>Pterygota</taxon>
        <taxon>Neoptera</taxon>
        <taxon>Polyneoptera</taxon>
        <taxon>Dictyoptera</taxon>
        <taxon>Blattodea</taxon>
        <taxon>Blattoidea</taxon>
        <taxon>Termitoidae</taxon>
        <taxon>Rhinotermitidae</taxon>
        <taxon>Coptotermes</taxon>
    </lineage>
</organism>
<keyword evidence="5" id="KW-0460">Magnesium</keyword>
<dbReference type="InterPro" id="IPR010033">
    <property type="entry name" value="HAD_SF_ppase_IIIC"/>
</dbReference>
<evidence type="ECO:0000256" key="6">
    <source>
        <dbReference type="ARBA" id="ARBA00022912"/>
    </source>
</evidence>
<dbReference type="Gene3D" id="3.40.50.1000">
    <property type="entry name" value="HAD superfamily/HAD-like"/>
    <property type="match status" value="1"/>
</dbReference>
<dbReference type="InParanoid" id="A0A6L2PU56"/>
<dbReference type="InterPro" id="IPR010036">
    <property type="entry name" value="MDP_1_eu_arc"/>
</dbReference>
<dbReference type="GO" id="GO:0003993">
    <property type="term" value="F:acid phosphatase activity"/>
    <property type="evidence" value="ECO:0007669"/>
    <property type="project" value="TreeGrafter"/>
</dbReference>
<dbReference type="PANTHER" id="PTHR17901">
    <property type="entry name" value="MAGNESIUM-DEPENDENT PHOSPHATASE 1 MDP1"/>
    <property type="match status" value="1"/>
</dbReference>
<dbReference type="PANTHER" id="PTHR17901:SF14">
    <property type="entry name" value="MAGNESIUM-DEPENDENT PHOSPHATASE 1"/>
    <property type="match status" value="1"/>
</dbReference>
<dbReference type="GO" id="GO:0004725">
    <property type="term" value="F:protein tyrosine phosphatase activity"/>
    <property type="evidence" value="ECO:0007669"/>
    <property type="project" value="UniProtKB-EC"/>
</dbReference>
<dbReference type="OrthoDB" id="2865258at2759"/>
<protein>
    <recommendedName>
        <fullName evidence="9">Magnesium-dependent phosphatase 1</fullName>
        <ecNumber evidence="2">3.1.3.48</ecNumber>
    </recommendedName>
</protein>
<proteinExistence type="predicted"/>
<evidence type="ECO:0000313" key="10">
    <source>
        <dbReference type="EMBL" id="GFG33367.1"/>
    </source>
</evidence>
<evidence type="ECO:0000313" key="11">
    <source>
        <dbReference type="Proteomes" id="UP000502823"/>
    </source>
</evidence>
<evidence type="ECO:0000256" key="2">
    <source>
        <dbReference type="ARBA" id="ARBA00013064"/>
    </source>
</evidence>
<keyword evidence="11" id="KW-1185">Reference proteome</keyword>
<evidence type="ECO:0000256" key="1">
    <source>
        <dbReference type="ARBA" id="ARBA00001946"/>
    </source>
</evidence>
<keyword evidence="4" id="KW-0378">Hydrolase</keyword>
<comment type="cofactor">
    <cofactor evidence="1">
        <name>Mg(2+)</name>
        <dbReference type="ChEBI" id="CHEBI:18420"/>
    </cofactor>
</comment>
<sequence length="165" mass="19147">MEVVSCKPKLIVFDLDYTLWPFWVDTHVTPPFRKDKYGSIVDATGDKVRYYPEVPEVLDSLQKDGYELAVASRTGEISGANQLLELFDWNRYFKYKEIYPGCKVTHFNQFKKQSGVAFKDMLFFDDEHRNIRDLEAHGVTSVLVQRGVTMKVIEQGLKTFASRHN</sequence>
<comment type="caution">
    <text evidence="10">The sequence shown here is derived from an EMBL/GenBank/DDBJ whole genome shotgun (WGS) entry which is preliminary data.</text>
</comment>
<keyword evidence="3" id="KW-0479">Metal-binding</keyword>
<dbReference type="NCBIfam" id="TIGR01681">
    <property type="entry name" value="HAD-SF-IIIC"/>
    <property type="match status" value="1"/>
</dbReference>
<dbReference type="SFLD" id="SFLDG01131">
    <property type="entry name" value="C1.5.2:_MDP_Like"/>
    <property type="match status" value="1"/>
</dbReference>
<dbReference type="EMBL" id="BLKM01011478">
    <property type="protein sequence ID" value="GFG33367.1"/>
    <property type="molecule type" value="Genomic_DNA"/>
</dbReference>
<dbReference type="Pfam" id="PF12689">
    <property type="entry name" value="Acid_PPase"/>
    <property type="match status" value="1"/>
</dbReference>
<dbReference type="FunFam" id="3.40.50.1000:FF:000127">
    <property type="entry name" value="Magnesium-dependent phosphatase 1"/>
    <property type="match status" value="1"/>
</dbReference>
<keyword evidence="6" id="KW-0904">Protein phosphatase</keyword>
<dbReference type="GO" id="GO:0046872">
    <property type="term" value="F:metal ion binding"/>
    <property type="evidence" value="ECO:0007669"/>
    <property type="project" value="UniProtKB-KW"/>
</dbReference>
<dbReference type="CDD" id="cd07501">
    <property type="entry name" value="HAD_MDP-1_like"/>
    <property type="match status" value="1"/>
</dbReference>
<dbReference type="InterPro" id="IPR035679">
    <property type="entry name" value="MDP-1_euk"/>
</dbReference>
<evidence type="ECO:0000256" key="5">
    <source>
        <dbReference type="ARBA" id="ARBA00022842"/>
    </source>
</evidence>
<evidence type="ECO:0000256" key="4">
    <source>
        <dbReference type="ARBA" id="ARBA00022801"/>
    </source>
</evidence>
<evidence type="ECO:0000256" key="8">
    <source>
        <dbReference type="ARBA" id="ARBA00055318"/>
    </source>
</evidence>
<dbReference type="SFLD" id="SFLDG01129">
    <property type="entry name" value="C1.5:_HAD__Beta-PGM__Phosphata"/>
    <property type="match status" value="1"/>
</dbReference>
<evidence type="ECO:0000256" key="9">
    <source>
        <dbReference type="ARBA" id="ARBA00069981"/>
    </source>
</evidence>
<evidence type="ECO:0000256" key="3">
    <source>
        <dbReference type="ARBA" id="ARBA00022723"/>
    </source>
</evidence>
<dbReference type="NCBIfam" id="TIGR01685">
    <property type="entry name" value="MDP-1"/>
    <property type="match status" value="1"/>
</dbReference>
<dbReference type="SFLD" id="SFLDS00003">
    <property type="entry name" value="Haloacid_Dehalogenase"/>
    <property type="match status" value="1"/>
</dbReference>